<evidence type="ECO:0000259" key="5">
    <source>
        <dbReference type="PROSITE" id="PS50931"/>
    </source>
</evidence>
<dbReference type="GO" id="GO:0000976">
    <property type="term" value="F:transcription cis-regulatory region binding"/>
    <property type="evidence" value="ECO:0007669"/>
    <property type="project" value="TreeGrafter"/>
</dbReference>
<reference evidence="6 7" key="1">
    <citation type="submission" date="2019-10" db="EMBL/GenBank/DDBJ databases">
        <title>Pseudomonas dajingensis sp. nov., isolated from the profound head ulcers of farmed Murray cod (Maccullochella peelii peelii).</title>
        <authorList>
            <person name="Liu Y."/>
        </authorList>
    </citation>
    <scope>NUCLEOTIDE SEQUENCE [LARGE SCALE GENOMIC DNA]</scope>
    <source>
        <strain evidence="6 7">MC042</strain>
    </source>
</reference>
<accession>A0A7X1PQN5</accession>
<protein>
    <submittedName>
        <fullName evidence="6">LysR family transcriptional regulator</fullName>
    </submittedName>
</protein>
<dbReference type="AlphaFoldDB" id="A0A7X1PQN5"/>
<keyword evidence="4" id="KW-0804">Transcription</keyword>
<evidence type="ECO:0000256" key="4">
    <source>
        <dbReference type="ARBA" id="ARBA00023163"/>
    </source>
</evidence>
<keyword evidence="3" id="KW-0238">DNA-binding</keyword>
<dbReference type="InterPro" id="IPR000847">
    <property type="entry name" value="LysR_HTH_N"/>
</dbReference>
<dbReference type="Gene3D" id="3.40.190.290">
    <property type="match status" value="1"/>
</dbReference>
<dbReference type="Gene3D" id="1.10.10.10">
    <property type="entry name" value="Winged helix-like DNA-binding domain superfamily/Winged helix DNA-binding domain"/>
    <property type="match status" value="1"/>
</dbReference>
<evidence type="ECO:0000256" key="1">
    <source>
        <dbReference type="ARBA" id="ARBA00009437"/>
    </source>
</evidence>
<comment type="caution">
    <text evidence="6">The sequence shown here is derived from an EMBL/GenBank/DDBJ whole genome shotgun (WGS) entry which is preliminary data.</text>
</comment>
<dbReference type="GO" id="GO:0003700">
    <property type="term" value="F:DNA-binding transcription factor activity"/>
    <property type="evidence" value="ECO:0007669"/>
    <property type="project" value="InterPro"/>
</dbReference>
<dbReference type="CDD" id="cd05466">
    <property type="entry name" value="PBP2_LTTR_substrate"/>
    <property type="match status" value="1"/>
</dbReference>
<dbReference type="InterPro" id="IPR005119">
    <property type="entry name" value="LysR_subst-bd"/>
</dbReference>
<dbReference type="PANTHER" id="PTHR30126">
    <property type="entry name" value="HTH-TYPE TRANSCRIPTIONAL REGULATOR"/>
    <property type="match status" value="1"/>
</dbReference>
<dbReference type="InterPro" id="IPR036388">
    <property type="entry name" value="WH-like_DNA-bd_sf"/>
</dbReference>
<name>A0A7X1PQN5_9PSED</name>
<dbReference type="PROSITE" id="PS50931">
    <property type="entry name" value="HTH_LYSR"/>
    <property type="match status" value="1"/>
</dbReference>
<dbReference type="SUPFAM" id="SSF53850">
    <property type="entry name" value="Periplasmic binding protein-like II"/>
    <property type="match status" value="1"/>
</dbReference>
<dbReference type="Pfam" id="PF03466">
    <property type="entry name" value="LysR_substrate"/>
    <property type="match status" value="1"/>
</dbReference>
<evidence type="ECO:0000256" key="3">
    <source>
        <dbReference type="ARBA" id="ARBA00023125"/>
    </source>
</evidence>
<dbReference type="InterPro" id="IPR036390">
    <property type="entry name" value="WH_DNA-bd_sf"/>
</dbReference>
<dbReference type="RefSeq" id="WP_103326485.1">
    <property type="nucleotide sequence ID" value="NZ_JBLAVA010000003.1"/>
</dbReference>
<evidence type="ECO:0000256" key="2">
    <source>
        <dbReference type="ARBA" id="ARBA00023015"/>
    </source>
</evidence>
<dbReference type="SUPFAM" id="SSF46785">
    <property type="entry name" value="Winged helix' DNA-binding domain"/>
    <property type="match status" value="1"/>
</dbReference>
<dbReference type="Proteomes" id="UP000486534">
    <property type="component" value="Unassembled WGS sequence"/>
</dbReference>
<feature type="domain" description="HTH lysR-type" evidence="5">
    <location>
        <begin position="1"/>
        <end position="60"/>
    </location>
</feature>
<gene>
    <name evidence="6" type="ORF">GDH07_19585</name>
</gene>
<dbReference type="EMBL" id="WHUV01000003">
    <property type="protein sequence ID" value="MQA55525.1"/>
    <property type="molecule type" value="Genomic_DNA"/>
</dbReference>
<proteinExistence type="inferred from homology"/>
<dbReference type="PANTHER" id="PTHR30126:SF91">
    <property type="entry name" value="LYSR FAMILY TRANSCRIPTIONAL REGULATOR"/>
    <property type="match status" value="1"/>
</dbReference>
<keyword evidence="2" id="KW-0805">Transcription regulation</keyword>
<comment type="similarity">
    <text evidence="1">Belongs to the LysR transcriptional regulatory family.</text>
</comment>
<sequence length="305" mass="33045">MNFSSDSIQLFLAVLERGSFSAAARFLGKVPSAVSMGIANLEAELGYALFDRSHREPVPTPLALALAPHARLIADQLRQLQVHAVELSLGLESKLAVAVVDDIDKQRVLAAIKLIAERYPLLEVEVLSAPQDDVLQLLHSGRVSVAVAFAGLSVNALEYFQYVGSERMTACIAARHPLFQASDGSLYLEDLIQVRQVVVASRDLPISDTRPLVGESRWRTDSLAMALHMVEAGIGWGNFPLSVLRPLFAAGRLQRLRFKNIDNGLTLPVHAVWLKSQALQKGALALVQLLSGQDPALDSPPVPVA</sequence>
<organism evidence="6 7">
    <name type="scientific">Pseudomonas piscis</name>
    <dbReference type="NCBI Taxonomy" id="2614538"/>
    <lineage>
        <taxon>Bacteria</taxon>
        <taxon>Pseudomonadati</taxon>
        <taxon>Pseudomonadota</taxon>
        <taxon>Gammaproteobacteria</taxon>
        <taxon>Pseudomonadales</taxon>
        <taxon>Pseudomonadaceae</taxon>
        <taxon>Pseudomonas</taxon>
    </lineage>
</organism>
<evidence type="ECO:0000313" key="6">
    <source>
        <dbReference type="EMBL" id="MQA55525.1"/>
    </source>
</evidence>
<evidence type="ECO:0000313" key="7">
    <source>
        <dbReference type="Proteomes" id="UP000486534"/>
    </source>
</evidence>
<dbReference type="Pfam" id="PF00126">
    <property type="entry name" value="HTH_1"/>
    <property type="match status" value="1"/>
</dbReference>